<gene>
    <name evidence="2" type="ORF">GMA12_11765</name>
</gene>
<comment type="caution">
    <text evidence="2">The sequence shown here is derived from an EMBL/GenBank/DDBJ whole genome shotgun (WGS) entry which is preliminary data.</text>
</comment>
<keyword evidence="3" id="KW-1185">Reference proteome</keyword>
<evidence type="ECO:0000313" key="2">
    <source>
        <dbReference type="EMBL" id="MUN63807.1"/>
    </source>
</evidence>
<accession>A0A6N8GNK5</accession>
<feature type="transmembrane region" description="Helical" evidence="1">
    <location>
        <begin position="15"/>
        <end position="34"/>
    </location>
</feature>
<reference evidence="2 3" key="1">
    <citation type="submission" date="2019-12" db="EMBL/GenBank/DDBJ databases">
        <authorList>
            <person name="Shi Y."/>
        </authorList>
    </citation>
    <scope>NUCLEOTIDE SEQUENCE [LARGE SCALE GENOMIC DNA]</scope>
    <source>
        <strain evidence="2 3">JCM 17929</strain>
    </source>
</reference>
<keyword evidence="1" id="KW-1133">Transmembrane helix</keyword>
<dbReference type="EMBL" id="WOGU01000009">
    <property type="protein sequence ID" value="MUN63807.1"/>
    <property type="molecule type" value="Genomic_DNA"/>
</dbReference>
<keyword evidence="1" id="KW-0812">Transmembrane</keyword>
<proteinExistence type="predicted"/>
<dbReference type="Proteomes" id="UP000436989">
    <property type="component" value="Unassembled WGS sequence"/>
</dbReference>
<organism evidence="2 3">
    <name type="scientific">Kocuria sediminis</name>
    <dbReference type="NCBI Taxonomy" id="1038857"/>
    <lineage>
        <taxon>Bacteria</taxon>
        <taxon>Bacillati</taxon>
        <taxon>Actinomycetota</taxon>
        <taxon>Actinomycetes</taxon>
        <taxon>Micrococcales</taxon>
        <taxon>Micrococcaceae</taxon>
        <taxon>Kocuria</taxon>
    </lineage>
</organism>
<evidence type="ECO:0000256" key="1">
    <source>
        <dbReference type="SAM" id="Phobius"/>
    </source>
</evidence>
<sequence>MLGISLWADLPGRETAVLVAIPVALLLLTVGLGYRKTQARDGAYGITTRGAYSEATLTLDLPLDRVVRVVDDASHTLRQPRRTKLSAAGAEFDSSTSFWTWGARIIFEFQSVAPNRTVITARAEPELSTMVTDYGQGARDLRALLGAVERRAAWDDRVS</sequence>
<keyword evidence="1" id="KW-0472">Membrane</keyword>
<evidence type="ECO:0000313" key="3">
    <source>
        <dbReference type="Proteomes" id="UP000436989"/>
    </source>
</evidence>
<dbReference type="RefSeq" id="WP_156269701.1">
    <property type="nucleotide sequence ID" value="NZ_WOGU01000009.1"/>
</dbReference>
<protein>
    <submittedName>
        <fullName evidence="2">Uncharacterized protein</fullName>
    </submittedName>
</protein>
<dbReference type="AlphaFoldDB" id="A0A6N8GNK5"/>
<name>A0A6N8GNK5_9MICC</name>